<gene>
    <name evidence="6" type="ORF">SAMN05216587_101365</name>
</gene>
<dbReference type="PANTHER" id="PTHR30126">
    <property type="entry name" value="HTH-TYPE TRANSCRIPTIONAL REGULATOR"/>
    <property type="match status" value="1"/>
</dbReference>
<dbReference type="Gene3D" id="1.10.10.10">
    <property type="entry name" value="Winged helix-like DNA-binding domain superfamily/Winged helix DNA-binding domain"/>
    <property type="match status" value="1"/>
</dbReference>
<evidence type="ECO:0000256" key="4">
    <source>
        <dbReference type="ARBA" id="ARBA00023163"/>
    </source>
</evidence>
<dbReference type="PROSITE" id="PS50931">
    <property type="entry name" value="HTH_LYSR"/>
    <property type="match status" value="1"/>
</dbReference>
<dbReference type="InterPro" id="IPR000847">
    <property type="entry name" value="LysR_HTH_N"/>
</dbReference>
<dbReference type="CDD" id="cd05466">
    <property type="entry name" value="PBP2_LTTR_substrate"/>
    <property type="match status" value="1"/>
</dbReference>
<dbReference type="PANTHER" id="PTHR30126:SF40">
    <property type="entry name" value="HTH-TYPE TRANSCRIPTIONAL REGULATOR GLTR"/>
    <property type="match status" value="1"/>
</dbReference>
<name>A0A1I0V7V8_SELRU</name>
<feature type="domain" description="HTH lysR-type" evidence="5">
    <location>
        <begin position="1"/>
        <end position="58"/>
    </location>
</feature>
<evidence type="ECO:0000313" key="6">
    <source>
        <dbReference type="EMBL" id="SFA72474.1"/>
    </source>
</evidence>
<evidence type="ECO:0000259" key="5">
    <source>
        <dbReference type="PROSITE" id="PS50931"/>
    </source>
</evidence>
<comment type="similarity">
    <text evidence="1">Belongs to the LysR transcriptional regulatory family.</text>
</comment>
<reference evidence="6 7" key="1">
    <citation type="submission" date="2016-10" db="EMBL/GenBank/DDBJ databases">
        <authorList>
            <person name="de Groot N.N."/>
        </authorList>
    </citation>
    <scope>NUCLEOTIDE SEQUENCE [LARGE SCALE GENOMIC DNA]</scope>
    <source>
        <strain evidence="6 7">L14</strain>
    </source>
</reference>
<dbReference type="InterPro" id="IPR036388">
    <property type="entry name" value="WH-like_DNA-bd_sf"/>
</dbReference>
<evidence type="ECO:0000256" key="3">
    <source>
        <dbReference type="ARBA" id="ARBA00023125"/>
    </source>
</evidence>
<dbReference type="EMBL" id="FOJX01000001">
    <property type="protein sequence ID" value="SFA72474.1"/>
    <property type="molecule type" value="Genomic_DNA"/>
</dbReference>
<dbReference type="PRINTS" id="PR00039">
    <property type="entry name" value="HTHLYSR"/>
</dbReference>
<keyword evidence="2" id="KW-0805">Transcription regulation</keyword>
<evidence type="ECO:0000313" key="7">
    <source>
        <dbReference type="Proteomes" id="UP000183843"/>
    </source>
</evidence>
<dbReference type="Proteomes" id="UP000183843">
    <property type="component" value="Unassembled WGS sequence"/>
</dbReference>
<dbReference type="SUPFAM" id="SSF53850">
    <property type="entry name" value="Periplasmic binding protein-like II"/>
    <property type="match status" value="1"/>
</dbReference>
<keyword evidence="4" id="KW-0804">Transcription</keyword>
<dbReference type="Gene3D" id="3.40.190.10">
    <property type="entry name" value="Periplasmic binding protein-like II"/>
    <property type="match status" value="2"/>
</dbReference>
<accession>A0A1I0V7V8</accession>
<dbReference type="GO" id="GO:0000976">
    <property type="term" value="F:transcription cis-regulatory region binding"/>
    <property type="evidence" value="ECO:0007669"/>
    <property type="project" value="TreeGrafter"/>
</dbReference>
<evidence type="ECO:0000256" key="2">
    <source>
        <dbReference type="ARBA" id="ARBA00023015"/>
    </source>
</evidence>
<sequence>MNTQQLECFTTLAKTLNYAKTAEQLSMSQPAVTRQIQSLETELSTQLFNRTTRSVSLTQVGFQFLPDAQQMLGLYYHSLEWISTFHKHKRTVLRIGYADSHANWFISKILSGVLADNENIVPELTLDQTDANLHRLTTSQLDLVLGIKDAKFTAEDIAFQKLHDDAFVCVMRKNHPLALACKKRRRKSVSSKDMWPYRQIIDIPPYLLKHVFSRGHHIVPVNDELDNILCATTSEAYNLALAGAGFALIPQHLTLPHKELIFLPWEESPHAPMGIYYRQQGGMDKNSAIYKFIILARECTKEAMPCHKQ</sequence>
<dbReference type="Pfam" id="PF03466">
    <property type="entry name" value="LysR_substrate"/>
    <property type="match status" value="1"/>
</dbReference>
<dbReference type="SUPFAM" id="SSF46785">
    <property type="entry name" value="Winged helix' DNA-binding domain"/>
    <property type="match status" value="1"/>
</dbReference>
<dbReference type="FunFam" id="1.10.10.10:FF:000001">
    <property type="entry name" value="LysR family transcriptional regulator"/>
    <property type="match status" value="1"/>
</dbReference>
<organism evidence="6 7">
    <name type="scientific">Selenomonas ruminantium</name>
    <dbReference type="NCBI Taxonomy" id="971"/>
    <lineage>
        <taxon>Bacteria</taxon>
        <taxon>Bacillati</taxon>
        <taxon>Bacillota</taxon>
        <taxon>Negativicutes</taxon>
        <taxon>Selenomonadales</taxon>
        <taxon>Selenomonadaceae</taxon>
        <taxon>Selenomonas</taxon>
    </lineage>
</organism>
<proteinExistence type="inferred from homology"/>
<dbReference type="GO" id="GO:0003700">
    <property type="term" value="F:DNA-binding transcription factor activity"/>
    <property type="evidence" value="ECO:0007669"/>
    <property type="project" value="InterPro"/>
</dbReference>
<protein>
    <submittedName>
        <fullName evidence="6">DNA-binding transcriptional regulator, LysR family</fullName>
    </submittedName>
</protein>
<dbReference type="InterPro" id="IPR036390">
    <property type="entry name" value="WH_DNA-bd_sf"/>
</dbReference>
<dbReference type="InterPro" id="IPR005119">
    <property type="entry name" value="LysR_subst-bd"/>
</dbReference>
<keyword evidence="3 6" id="KW-0238">DNA-binding</keyword>
<dbReference type="Pfam" id="PF00126">
    <property type="entry name" value="HTH_1"/>
    <property type="match status" value="1"/>
</dbReference>
<evidence type="ECO:0000256" key="1">
    <source>
        <dbReference type="ARBA" id="ARBA00009437"/>
    </source>
</evidence>
<dbReference type="RefSeq" id="WP_074812172.1">
    <property type="nucleotide sequence ID" value="NZ_FOJX01000001.1"/>
</dbReference>
<dbReference type="AlphaFoldDB" id="A0A1I0V7V8"/>